<evidence type="ECO:0000256" key="2">
    <source>
        <dbReference type="ARBA" id="ARBA00022741"/>
    </source>
</evidence>
<reference evidence="7 8" key="1">
    <citation type="submission" date="2020-02" db="EMBL/GenBank/DDBJ databases">
        <title>Draft genome sequence of Haematococcus lacustris strain NIES-144.</title>
        <authorList>
            <person name="Morimoto D."/>
            <person name="Nakagawa S."/>
            <person name="Yoshida T."/>
            <person name="Sawayama S."/>
        </authorList>
    </citation>
    <scope>NUCLEOTIDE SEQUENCE [LARGE SCALE GENOMIC DNA]</scope>
    <source>
        <strain evidence="7 8">NIES-144</strain>
    </source>
</reference>
<dbReference type="InterPro" id="IPR006195">
    <property type="entry name" value="aa-tRNA-synth_II"/>
</dbReference>
<organism evidence="7 8">
    <name type="scientific">Haematococcus lacustris</name>
    <name type="common">Green alga</name>
    <name type="synonym">Haematococcus pluvialis</name>
    <dbReference type="NCBI Taxonomy" id="44745"/>
    <lineage>
        <taxon>Eukaryota</taxon>
        <taxon>Viridiplantae</taxon>
        <taxon>Chlorophyta</taxon>
        <taxon>core chlorophytes</taxon>
        <taxon>Chlorophyceae</taxon>
        <taxon>CS clade</taxon>
        <taxon>Chlamydomonadales</taxon>
        <taxon>Haematococcaceae</taxon>
        <taxon>Haematococcus</taxon>
    </lineage>
</organism>
<dbReference type="SUPFAM" id="SSF55186">
    <property type="entry name" value="ThrRS/AlaRS common domain"/>
    <property type="match status" value="1"/>
</dbReference>
<evidence type="ECO:0000313" key="8">
    <source>
        <dbReference type="Proteomes" id="UP000485058"/>
    </source>
</evidence>
<dbReference type="SUPFAM" id="SSF55681">
    <property type="entry name" value="Class II aaRS and biotin synthetases"/>
    <property type="match status" value="1"/>
</dbReference>
<accession>A0A6A0A5V9</accession>
<keyword evidence="8" id="KW-1185">Reference proteome</keyword>
<dbReference type="InterPro" id="IPR018163">
    <property type="entry name" value="Thr/Ala-tRNA-synth_IIc_edit"/>
</dbReference>
<keyword evidence="4" id="KW-0648">Protein biosynthesis</keyword>
<evidence type="ECO:0000256" key="1">
    <source>
        <dbReference type="ARBA" id="ARBA00022598"/>
    </source>
</evidence>
<dbReference type="Pfam" id="PF07973">
    <property type="entry name" value="tRNA_SAD"/>
    <property type="match status" value="1"/>
</dbReference>
<evidence type="ECO:0000256" key="5">
    <source>
        <dbReference type="ARBA" id="ARBA00023146"/>
    </source>
</evidence>
<evidence type="ECO:0000256" key="3">
    <source>
        <dbReference type="ARBA" id="ARBA00022840"/>
    </source>
</evidence>
<dbReference type="InterPro" id="IPR012947">
    <property type="entry name" value="tRNA_SAD"/>
</dbReference>
<dbReference type="GO" id="GO:0005524">
    <property type="term" value="F:ATP binding"/>
    <property type="evidence" value="ECO:0007669"/>
    <property type="project" value="UniProtKB-KW"/>
</dbReference>
<dbReference type="InterPro" id="IPR045864">
    <property type="entry name" value="aa-tRNA-synth_II/BPL/LPL"/>
</dbReference>
<protein>
    <submittedName>
        <fullName evidence="7">AA_TRNA_LIGASE_II domain-containing protein</fullName>
    </submittedName>
</protein>
<dbReference type="SMART" id="SM00863">
    <property type="entry name" value="tRNA_SAD"/>
    <property type="match status" value="1"/>
</dbReference>
<keyword evidence="2" id="KW-0547">Nucleotide-binding</keyword>
<feature type="domain" description="Aminoacyl-transfer RNA synthetases class-II family profile" evidence="6">
    <location>
        <begin position="58"/>
        <end position="211"/>
    </location>
</feature>
<dbReference type="Pfam" id="PF00587">
    <property type="entry name" value="tRNA-synt_2b"/>
    <property type="match status" value="1"/>
</dbReference>
<keyword evidence="3" id="KW-0067">ATP-binding</keyword>
<evidence type="ECO:0000313" key="7">
    <source>
        <dbReference type="EMBL" id="GFH27903.1"/>
    </source>
</evidence>
<keyword evidence="5" id="KW-0030">Aminoacyl-tRNA synthetase</keyword>
<dbReference type="InterPro" id="IPR002314">
    <property type="entry name" value="aa-tRNA-synt_IIb"/>
</dbReference>
<name>A0A6A0A5V9_HAELA</name>
<evidence type="ECO:0000259" key="6">
    <source>
        <dbReference type="PROSITE" id="PS50862"/>
    </source>
</evidence>
<dbReference type="EMBL" id="BLLF01003667">
    <property type="protein sequence ID" value="GFH27903.1"/>
    <property type="molecule type" value="Genomic_DNA"/>
</dbReference>
<dbReference type="Gene3D" id="3.30.980.10">
    <property type="entry name" value="Threonyl-trna Synthetase, Chain A, domain 2"/>
    <property type="match status" value="1"/>
</dbReference>
<dbReference type="Proteomes" id="UP000485058">
    <property type="component" value="Unassembled WGS sequence"/>
</dbReference>
<dbReference type="GO" id="GO:0006435">
    <property type="term" value="P:threonyl-tRNA aminoacylation"/>
    <property type="evidence" value="ECO:0007669"/>
    <property type="project" value="TreeGrafter"/>
</dbReference>
<dbReference type="Gene3D" id="3.30.930.10">
    <property type="entry name" value="Bira Bifunctional Protein, Domain 2"/>
    <property type="match status" value="1"/>
</dbReference>
<dbReference type="GO" id="GO:0004829">
    <property type="term" value="F:threonine-tRNA ligase activity"/>
    <property type="evidence" value="ECO:0007669"/>
    <property type="project" value="TreeGrafter"/>
</dbReference>
<dbReference type="AlphaFoldDB" id="A0A6A0A5V9"/>
<comment type="caution">
    <text evidence="7">The sequence shown here is derived from an EMBL/GenBank/DDBJ whole genome shotgun (WGS) entry which is preliminary data.</text>
</comment>
<dbReference type="PROSITE" id="PS50862">
    <property type="entry name" value="AA_TRNA_LIGASE_II"/>
    <property type="match status" value="1"/>
</dbReference>
<dbReference type="PANTHER" id="PTHR11451:SF44">
    <property type="entry name" value="THREONINE--TRNA LIGASE, CHLOROPLASTIC_MITOCHONDRIAL 2"/>
    <property type="match status" value="1"/>
</dbReference>
<keyword evidence="1 7" id="KW-0436">Ligase</keyword>
<dbReference type="GO" id="GO:0009570">
    <property type="term" value="C:chloroplast stroma"/>
    <property type="evidence" value="ECO:0007669"/>
    <property type="project" value="TreeGrafter"/>
</dbReference>
<evidence type="ECO:0000256" key="4">
    <source>
        <dbReference type="ARBA" id="ARBA00022917"/>
    </source>
</evidence>
<dbReference type="PANTHER" id="PTHR11451">
    <property type="entry name" value="THREONINE-TRNA LIGASE"/>
    <property type="match status" value="1"/>
</dbReference>
<sequence>WDLCAGPHVANTGDINMDAVALESVAGAYWRGDESKAKLQRVYGTAWETPAQLKAYTALKEEAARRDHRKLGQELDLFSIQESAEEIRGVLDLVEEVLSTFGFTKYEVNLSTRPEKSVGDDKFWQLSEDSLKEALQSKGWDYKVDAGGGAFYGPKIDIKIQDAIGRKWQFDIAYVDEHNNKLRPIMIHRAIFGSVERFFGILIENYAGAFPLWLAPMQASRLAT</sequence>
<gene>
    <name evidence="7" type="ORF">HaLaN_26294</name>
</gene>
<proteinExistence type="predicted"/>
<feature type="non-terminal residue" evidence="7">
    <location>
        <position position="1"/>
    </location>
</feature>